<evidence type="ECO:0000313" key="3">
    <source>
        <dbReference type="Proteomes" id="UP000541583"/>
    </source>
</evidence>
<proteinExistence type="predicted"/>
<feature type="chain" id="PRO_5047209183" evidence="1">
    <location>
        <begin position="21"/>
        <end position="262"/>
    </location>
</feature>
<keyword evidence="1" id="KW-0732">Signal</keyword>
<keyword evidence="3" id="KW-1185">Reference proteome</keyword>
<reference evidence="2 3" key="1">
    <citation type="submission" date="2020-08" db="EMBL/GenBank/DDBJ databases">
        <title>Genomic Encyclopedia of Type Strains, Phase IV (KMG-V): Genome sequencing to study the core and pangenomes of soil and plant-associated prokaryotes.</title>
        <authorList>
            <person name="Whitman W."/>
        </authorList>
    </citation>
    <scope>NUCLEOTIDE SEQUENCE [LARGE SCALE GENOMIC DNA]</scope>
    <source>
        <strain evidence="2 3">ANJLi2</strain>
    </source>
</reference>
<evidence type="ECO:0000256" key="1">
    <source>
        <dbReference type="SAM" id="SignalP"/>
    </source>
</evidence>
<dbReference type="EMBL" id="JACHCB010000006">
    <property type="protein sequence ID" value="MBB6110177.1"/>
    <property type="molecule type" value="Genomic_DNA"/>
</dbReference>
<evidence type="ECO:0000313" key="2">
    <source>
        <dbReference type="EMBL" id="MBB6110177.1"/>
    </source>
</evidence>
<accession>A0ABR6PK77</accession>
<feature type="signal peptide" evidence="1">
    <location>
        <begin position="1"/>
        <end position="20"/>
    </location>
</feature>
<organism evidence="2 3">
    <name type="scientific">Mucilaginibacter lappiensis</name>
    <dbReference type="NCBI Taxonomy" id="354630"/>
    <lineage>
        <taxon>Bacteria</taxon>
        <taxon>Pseudomonadati</taxon>
        <taxon>Bacteroidota</taxon>
        <taxon>Sphingobacteriia</taxon>
        <taxon>Sphingobacteriales</taxon>
        <taxon>Sphingobacteriaceae</taxon>
        <taxon>Mucilaginibacter</taxon>
    </lineage>
</organism>
<name>A0ABR6PK77_9SPHI</name>
<comment type="caution">
    <text evidence="2">The sequence shown here is derived from an EMBL/GenBank/DDBJ whole genome shotgun (WGS) entry which is preliminary data.</text>
</comment>
<dbReference type="RefSeq" id="WP_139332316.1">
    <property type="nucleotide sequence ID" value="NZ_FTMG01000008.1"/>
</dbReference>
<dbReference type="Proteomes" id="UP000541583">
    <property type="component" value="Unassembled WGS sequence"/>
</dbReference>
<sequence>MKRIICFTIALICLNVVCRAQSEAVLFKKRELNKGNFSKEDVKQQFASYDFSKLWDKTPNEFIYGFIGPDYQRIRIKFITVTKGPSSNSYAVYGKSMVKANISDFKGTIEITDILKLKYVSKGLNDEHKNEGIKGQFVILGNYIFTEPNDQSHAGIFKGSFKSSFYLDKNDEIHYDDIDQQSDSFTNNEFVGTWNPYNKDLSKRCNWGDYRIPNGGSLDGGAGEFSPVDKYLLFGWQNKRDSFGNDAKAKQANEEEQALWWK</sequence>
<gene>
    <name evidence="2" type="ORF">HDF23_002933</name>
</gene>
<protein>
    <submittedName>
        <fullName evidence="2">Uncharacterized protein</fullName>
    </submittedName>
</protein>